<dbReference type="Proteomes" id="UP001296580">
    <property type="component" value="Unassembled WGS sequence"/>
</dbReference>
<proteinExistence type="predicted"/>
<dbReference type="EMBL" id="JAAIRV010000071">
    <property type="protein sequence ID" value="NSI60125.1"/>
    <property type="molecule type" value="Genomic_DNA"/>
</dbReference>
<gene>
    <name evidence="1" type="ORF">G4993_17400</name>
    <name evidence="2" type="ORF">RGLFYP36_01399</name>
</gene>
<accession>A0A6N3EJ26</accession>
<dbReference type="EMBL" id="CACRUU010000082">
    <property type="protein sequence ID" value="VYU39884.1"/>
    <property type="molecule type" value="Genomic_DNA"/>
</dbReference>
<sequence length="121" mass="13752">MKSHTSLVAQQTRLSEWAELIRDCKNRPQGMKIDEWCQLHDITKASYYWRLRKVREAYLETADHTQAFVEVPSSALHPVNTTSEHKIAAIIRSGNNLTLEITDQASASFLSTLLGVIRNAQ</sequence>
<evidence type="ECO:0000313" key="1">
    <source>
        <dbReference type="EMBL" id="NSI60125.1"/>
    </source>
</evidence>
<reference evidence="1" key="2">
    <citation type="journal article" date="2020" name="Cell Host Microbe">
        <title>Functional and Genomic Variation between Human-Derived Isolates of Lachnospiraceae Reveals Inter- and Intra-Species Diversity.</title>
        <authorList>
            <person name="Sorbara M.T."/>
            <person name="Littmann E.R."/>
            <person name="Fontana E."/>
            <person name="Moody T.U."/>
            <person name="Kohout C.E."/>
            <person name="Gjonbalaj M."/>
            <person name="Eaton V."/>
            <person name="Seok R."/>
            <person name="Leiner I.M."/>
            <person name="Pamer E.G."/>
        </authorList>
    </citation>
    <scope>NUCLEOTIDE SEQUENCE</scope>
    <source>
        <strain evidence="1">MSK.15.32</strain>
    </source>
</reference>
<organism evidence="2">
    <name type="scientific">Mediterraneibacter gnavus</name>
    <name type="common">Ruminococcus gnavus</name>
    <dbReference type="NCBI Taxonomy" id="33038"/>
    <lineage>
        <taxon>Bacteria</taxon>
        <taxon>Bacillati</taxon>
        <taxon>Bacillota</taxon>
        <taxon>Clostridia</taxon>
        <taxon>Lachnospirales</taxon>
        <taxon>Lachnospiraceae</taxon>
        <taxon>Mediterraneibacter</taxon>
    </lineage>
</organism>
<evidence type="ECO:0000313" key="2">
    <source>
        <dbReference type="EMBL" id="VYU39884.1"/>
    </source>
</evidence>
<dbReference type="RefSeq" id="WP_004840314.1">
    <property type="nucleotide sequence ID" value="NZ_CABKQB010000004.1"/>
</dbReference>
<reference evidence="1" key="3">
    <citation type="submission" date="2020-02" db="EMBL/GenBank/DDBJ databases">
        <authorList>
            <person name="Littmann E."/>
            <person name="Sorbara M."/>
        </authorList>
    </citation>
    <scope>NUCLEOTIDE SEQUENCE</scope>
    <source>
        <strain evidence="1">MSK.15.32</strain>
    </source>
</reference>
<name>A0A6N3EJ26_MEDGN</name>
<dbReference type="AlphaFoldDB" id="A0A6N3EJ26"/>
<reference evidence="2" key="1">
    <citation type="submission" date="2019-11" db="EMBL/GenBank/DDBJ databases">
        <authorList>
            <person name="Feng L."/>
        </authorList>
    </citation>
    <scope>NUCLEOTIDE SEQUENCE</scope>
    <source>
        <strain evidence="2">RgnavusLFYP36</strain>
    </source>
</reference>
<dbReference type="GeneID" id="57432742"/>
<protein>
    <submittedName>
        <fullName evidence="1">IS66 family insertion sequence element accessory protein TnpB</fullName>
    </submittedName>
</protein>